<sequence length="68" mass="7358">MTQERATRGVARPRTIERRQSGRGGRGAGTVHDAECSAPPRPRPRPRPFTFPGGARAGAPARTVHLEM</sequence>
<dbReference type="EMBL" id="JAZDUA010000006">
    <property type="protein sequence ID" value="KAK7873985.1"/>
    <property type="molecule type" value="Genomic_DNA"/>
</dbReference>
<organism evidence="2 3">
    <name type="scientific">Gryllus longicercus</name>
    <dbReference type="NCBI Taxonomy" id="2509291"/>
    <lineage>
        <taxon>Eukaryota</taxon>
        <taxon>Metazoa</taxon>
        <taxon>Ecdysozoa</taxon>
        <taxon>Arthropoda</taxon>
        <taxon>Hexapoda</taxon>
        <taxon>Insecta</taxon>
        <taxon>Pterygota</taxon>
        <taxon>Neoptera</taxon>
        <taxon>Polyneoptera</taxon>
        <taxon>Orthoptera</taxon>
        <taxon>Ensifera</taxon>
        <taxon>Gryllidea</taxon>
        <taxon>Grylloidea</taxon>
        <taxon>Gryllidae</taxon>
        <taxon>Gryllinae</taxon>
        <taxon>Gryllus</taxon>
    </lineage>
</organism>
<reference evidence="2 3" key="1">
    <citation type="submission" date="2024-03" db="EMBL/GenBank/DDBJ databases">
        <title>The genome assembly and annotation of the cricket Gryllus longicercus Weissman &amp; Gray.</title>
        <authorList>
            <person name="Szrajer S."/>
            <person name="Gray D."/>
            <person name="Ylla G."/>
        </authorList>
    </citation>
    <scope>NUCLEOTIDE SEQUENCE [LARGE SCALE GENOMIC DNA]</scope>
    <source>
        <strain evidence="2">DAG 2021-001</strain>
        <tissue evidence="2">Whole body minus gut</tissue>
    </source>
</reference>
<dbReference type="AlphaFoldDB" id="A0AAN9VYP5"/>
<evidence type="ECO:0000313" key="3">
    <source>
        <dbReference type="Proteomes" id="UP001378592"/>
    </source>
</evidence>
<feature type="compositionally biased region" description="Low complexity" evidence="1">
    <location>
        <begin position="48"/>
        <end position="68"/>
    </location>
</feature>
<feature type="region of interest" description="Disordered" evidence="1">
    <location>
        <begin position="1"/>
        <end position="68"/>
    </location>
</feature>
<name>A0AAN9VYP5_9ORTH</name>
<protein>
    <submittedName>
        <fullName evidence="2">Uncharacterized protein</fullName>
    </submittedName>
</protein>
<dbReference type="Proteomes" id="UP001378592">
    <property type="component" value="Unassembled WGS sequence"/>
</dbReference>
<evidence type="ECO:0000313" key="2">
    <source>
        <dbReference type="EMBL" id="KAK7873985.1"/>
    </source>
</evidence>
<proteinExistence type="predicted"/>
<accession>A0AAN9VYP5</accession>
<comment type="caution">
    <text evidence="2">The sequence shown here is derived from an EMBL/GenBank/DDBJ whole genome shotgun (WGS) entry which is preliminary data.</text>
</comment>
<evidence type="ECO:0000256" key="1">
    <source>
        <dbReference type="SAM" id="MobiDB-lite"/>
    </source>
</evidence>
<gene>
    <name evidence="2" type="ORF">R5R35_013397</name>
</gene>
<keyword evidence="3" id="KW-1185">Reference proteome</keyword>